<evidence type="ECO:0008006" key="3">
    <source>
        <dbReference type="Google" id="ProtNLM"/>
    </source>
</evidence>
<dbReference type="Proteomes" id="UP000189674">
    <property type="component" value="Chromosome"/>
</dbReference>
<dbReference type="KEGG" id="alus:STSP2_01055"/>
<dbReference type="InterPro" id="IPR036890">
    <property type="entry name" value="HATPase_C_sf"/>
</dbReference>
<dbReference type="EMBL" id="CP019791">
    <property type="protein sequence ID" value="AQT67903.1"/>
    <property type="molecule type" value="Genomic_DNA"/>
</dbReference>
<accession>A0A1U9NIZ5</accession>
<name>A0A1U9NIZ5_9BACT</name>
<sequence length="435" mass="48570">MRQIRRVLKDRVDFRDNRAIFRGSVGPRVQRYFQFFVNDINRRGYDLIELDFSRATKAYPNSMVPIIATVQRLIHLGVTVHCNLPSNANLRTLFLRANWAYFLDPERFRPSDVTHDRHLSTRLFRDSGEQQRVVNELIDILMRTLEVKRSFFSGLEWAINEITDNVLTHSQADVGGFIQLTTYKDTKRLAFCVADPGQGILNSLREAEPTLRGDADAIADAVRAGVTRNKDVGQGNGLSGTMKIAMIANGRFLVASGRAWIAWQGGQPDTLSMAPGQAYQGTYVDVQLPLGEGIDLAEALSFGSGAKATLPADIIEIKYLSDDARKLKIKMGEETSGFGSRHAGKQIRTKAKNLLRSEPSCLLEIDWDGIQMVSSSYADEFIGKLFVDLQPIRFMNRVRQVNIIPVVEQLINKAIMQRVGQVATEIEGQQGGNGP</sequence>
<organism evidence="1 2">
    <name type="scientific">Anaerohalosphaera lusitana</name>
    <dbReference type="NCBI Taxonomy" id="1936003"/>
    <lineage>
        <taxon>Bacteria</taxon>
        <taxon>Pseudomonadati</taxon>
        <taxon>Planctomycetota</taxon>
        <taxon>Phycisphaerae</taxon>
        <taxon>Sedimentisphaerales</taxon>
        <taxon>Anaerohalosphaeraceae</taxon>
        <taxon>Anaerohalosphaera</taxon>
    </lineage>
</organism>
<dbReference type="AlphaFoldDB" id="A0A1U9NIZ5"/>
<proteinExistence type="predicted"/>
<reference evidence="2" key="1">
    <citation type="submission" date="2017-02" db="EMBL/GenBank/DDBJ databases">
        <title>Comparative genomics and description of representatives of a novel lineage of planctomycetes thriving in anoxic sediments.</title>
        <authorList>
            <person name="Spring S."/>
            <person name="Bunk B."/>
            <person name="Sproer C."/>
        </authorList>
    </citation>
    <scope>NUCLEOTIDE SEQUENCE [LARGE SCALE GENOMIC DNA]</scope>
    <source>
        <strain evidence="2">ST-NAGAB-D1</strain>
    </source>
</reference>
<protein>
    <recommendedName>
        <fullName evidence="3">DUF4325 domain-containing protein</fullName>
    </recommendedName>
</protein>
<evidence type="ECO:0000313" key="2">
    <source>
        <dbReference type="Proteomes" id="UP000189674"/>
    </source>
</evidence>
<dbReference type="Gene3D" id="3.30.565.10">
    <property type="entry name" value="Histidine kinase-like ATPase, C-terminal domain"/>
    <property type="match status" value="1"/>
</dbReference>
<keyword evidence="2" id="KW-1185">Reference proteome</keyword>
<evidence type="ECO:0000313" key="1">
    <source>
        <dbReference type="EMBL" id="AQT67903.1"/>
    </source>
</evidence>
<gene>
    <name evidence="1" type="ORF">STSP2_01055</name>
</gene>
<dbReference type="STRING" id="1936003.STSP2_01055"/>
<dbReference type="SUPFAM" id="SSF55874">
    <property type="entry name" value="ATPase domain of HSP90 chaperone/DNA topoisomerase II/histidine kinase"/>
    <property type="match status" value="1"/>
</dbReference>